<dbReference type="GO" id="GO:0019262">
    <property type="term" value="P:N-acetylneuraminate catabolic process"/>
    <property type="evidence" value="ECO:0007669"/>
    <property type="project" value="TreeGrafter"/>
</dbReference>
<accession>A0A1I7ACT1</accession>
<dbReference type="AlphaFoldDB" id="A0A1I7ACT1"/>
<dbReference type="Gene3D" id="3.20.20.70">
    <property type="entry name" value="Aldolase class I"/>
    <property type="match status" value="1"/>
</dbReference>
<dbReference type="OrthoDB" id="9782828at2"/>
<dbReference type="InterPro" id="IPR013785">
    <property type="entry name" value="Aldolase_TIM"/>
</dbReference>
<evidence type="ECO:0000313" key="2">
    <source>
        <dbReference type="EMBL" id="SFT72762.1"/>
    </source>
</evidence>
<dbReference type="PANTHER" id="PTHR42849:SF1">
    <property type="entry name" value="N-ACETYLNEURAMINATE LYASE"/>
    <property type="match status" value="1"/>
</dbReference>
<organism evidence="2 3">
    <name type="scientific">Paraburkholderia aspalathi</name>
    <dbReference type="NCBI Taxonomy" id="1324617"/>
    <lineage>
        <taxon>Bacteria</taxon>
        <taxon>Pseudomonadati</taxon>
        <taxon>Pseudomonadota</taxon>
        <taxon>Betaproteobacteria</taxon>
        <taxon>Burkholderiales</taxon>
        <taxon>Burkholderiaceae</taxon>
        <taxon>Paraburkholderia</taxon>
    </lineage>
</organism>
<sequence>MNNRIEGIMAPLVTPLREDGSVCEDSVRRLIDSLRGDATALLPTLSSGEGGQLSRIQWEEMVRYTVHHAEGLPVYPGAIVLSDDELFSRIEFATQEGAAGMTVVIPPLGGDATASAQAHLELVLERSPLPLFLYHLGTEGDAEMLVDALSTIGRLPRVLGLKESSRRPEIVQALNARGLPCGILQGWEDLLWKAPGAHGLAVALANLEIGVCAEMWRSPTPAGQSRIMTYCNRYGLFDDDWYAGIKAELYRRGVLSTPLTATTACA</sequence>
<reference evidence="2 3" key="1">
    <citation type="submission" date="2016-10" db="EMBL/GenBank/DDBJ databases">
        <authorList>
            <person name="de Groot N.N."/>
        </authorList>
    </citation>
    <scope>NUCLEOTIDE SEQUENCE [LARGE SCALE GENOMIC DNA]</scope>
    <source>
        <strain evidence="2 3">LMG 27731</strain>
    </source>
</reference>
<dbReference type="GO" id="GO:0005829">
    <property type="term" value="C:cytosol"/>
    <property type="evidence" value="ECO:0007669"/>
    <property type="project" value="TreeGrafter"/>
</dbReference>
<dbReference type="EMBL" id="FPBH01000003">
    <property type="protein sequence ID" value="SFT72762.1"/>
    <property type="molecule type" value="Genomic_DNA"/>
</dbReference>
<dbReference type="SUPFAM" id="SSF51569">
    <property type="entry name" value="Aldolase"/>
    <property type="match status" value="1"/>
</dbReference>
<dbReference type="Pfam" id="PF00701">
    <property type="entry name" value="DHDPS"/>
    <property type="match status" value="1"/>
</dbReference>
<protein>
    <submittedName>
        <fullName evidence="2">4-hydroxy-tetrahydrodipicolinate synthase</fullName>
    </submittedName>
</protein>
<keyword evidence="1" id="KW-0456">Lyase</keyword>
<gene>
    <name evidence="2" type="ORF">SAMN05192563_1003275</name>
</gene>
<evidence type="ECO:0000256" key="1">
    <source>
        <dbReference type="ARBA" id="ARBA00023239"/>
    </source>
</evidence>
<proteinExistence type="predicted"/>
<dbReference type="GO" id="GO:0008747">
    <property type="term" value="F:N-acetylneuraminate lyase activity"/>
    <property type="evidence" value="ECO:0007669"/>
    <property type="project" value="TreeGrafter"/>
</dbReference>
<dbReference type="PANTHER" id="PTHR42849">
    <property type="entry name" value="N-ACETYLNEURAMINATE LYASE"/>
    <property type="match status" value="1"/>
</dbReference>
<name>A0A1I7ACT1_9BURK</name>
<evidence type="ECO:0000313" key="3">
    <source>
        <dbReference type="Proteomes" id="UP000198844"/>
    </source>
</evidence>
<dbReference type="SMART" id="SM01130">
    <property type="entry name" value="DHDPS"/>
    <property type="match status" value="1"/>
</dbReference>
<dbReference type="InterPro" id="IPR002220">
    <property type="entry name" value="DapA-like"/>
</dbReference>
<dbReference type="RefSeq" id="WP_093633490.1">
    <property type="nucleotide sequence ID" value="NZ_FPBH01000003.1"/>
</dbReference>
<dbReference type="CDD" id="cd00408">
    <property type="entry name" value="DHDPS-like"/>
    <property type="match status" value="1"/>
</dbReference>
<dbReference type="Proteomes" id="UP000198844">
    <property type="component" value="Unassembled WGS sequence"/>
</dbReference>